<accession>A0A2U8E0P6</accession>
<evidence type="ECO:0000256" key="1">
    <source>
        <dbReference type="ARBA" id="ARBA00001913"/>
    </source>
</evidence>
<dbReference type="Gene3D" id="3.40.720.10">
    <property type="entry name" value="Alkaline Phosphatase, subunit A"/>
    <property type="match status" value="1"/>
</dbReference>
<dbReference type="PANTHER" id="PTHR45953:SF1">
    <property type="entry name" value="IDURONATE 2-SULFATASE"/>
    <property type="match status" value="1"/>
</dbReference>
<keyword evidence="11" id="KW-1185">Reference proteome</keyword>
<dbReference type="GO" id="GO:0005737">
    <property type="term" value="C:cytoplasm"/>
    <property type="evidence" value="ECO:0007669"/>
    <property type="project" value="TreeGrafter"/>
</dbReference>
<keyword evidence="5" id="KW-0378">Hydrolase</keyword>
<keyword evidence="3" id="KW-0479">Metal-binding</keyword>
<gene>
    <name evidence="10" type="ORF">CKA38_02945</name>
</gene>
<evidence type="ECO:0000256" key="8">
    <source>
        <dbReference type="SAM" id="SignalP"/>
    </source>
</evidence>
<dbReference type="AlphaFoldDB" id="A0A2U8E0P6"/>
<dbReference type="RefSeq" id="WP_108824162.1">
    <property type="nucleotide sequence ID" value="NZ_CP023004.1"/>
</dbReference>
<evidence type="ECO:0000313" key="11">
    <source>
        <dbReference type="Proteomes" id="UP000244896"/>
    </source>
</evidence>
<organism evidence="10 11">
    <name type="scientific">Ereboglobus luteus</name>
    <dbReference type="NCBI Taxonomy" id="1796921"/>
    <lineage>
        <taxon>Bacteria</taxon>
        <taxon>Pseudomonadati</taxon>
        <taxon>Verrucomicrobiota</taxon>
        <taxon>Opitutia</taxon>
        <taxon>Opitutales</taxon>
        <taxon>Opitutaceae</taxon>
        <taxon>Ereboglobus</taxon>
    </lineage>
</organism>
<dbReference type="GO" id="GO:0046872">
    <property type="term" value="F:metal ion binding"/>
    <property type="evidence" value="ECO:0007669"/>
    <property type="project" value="UniProtKB-KW"/>
</dbReference>
<feature type="region of interest" description="Disordered" evidence="7">
    <location>
        <begin position="137"/>
        <end position="173"/>
    </location>
</feature>
<evidence type="ECO:0000256" key="4">
    <source>
        <dbReference type="ARBA" id="ARBA00022729"/>
    </source>
</evidence>
<sequence>MKTKTLTSLAALTVTAGFAAAPSSPATRQPVARPNVLFIVCDDLRLNLGCYGDSSAITPNIDRLATQGTLFARAYTQQAVCNPSRQSVLTGRRPDSLRVWDLRADFRKTTPDAVPMPEHFKLNGYYTHSIGKIYHDGKRDPQSWSDVEQQLRAPKRDDYHLEENRKPHKGGKAAATEFVDAPDEEYADGKTARDAVASLKQLAGREPGALPFFLAVGFRKPHAPFTAPKRYWDLYDPKKIPPLEQAAPPMGAPTLALHNSVELRGYSDMPKVDAFTPEQIARLRHGYYAATSFTDAQIGRVLDALKQTGLDKNTIIVLWSDHGYHLGEHGLWCKTTCYEADTRVPFIIATPDGRPRGVRTDALVELLDIYPTLIELCNLPSRDKLEGRSLVSNLGNPNAKGLDGACSQFPRPWQYRKDGVPSVMGYAVRSATHRYVEWRKFGTLEVVERELYAYKGDQLFETENIVAHPGNADLVRSHAAMITKKVP</sequence>
<dbReference type="GO" id="GO:0004423">
    <property type="term" value="F:iduronate-2-sulfatase activity"/>
    <property type="evidence" value="ECO:0007669"/>
    <property type="project" value="InterPro"/>
</dbReference>
<dbReference type="InterPro" id="IPR035874">
    <property type="entry name" value="IDS"/>
</dbReference>
<dbReference type="InterPro" id="IPR017850">
    <property type="entry name" value="Alkaline_phosphatase_core_sf"/>
</dbReference>
<feature type="compositionally biased region" description="Basic and acidic residues" evidence="7">
    <location>
        <begin position="154"/>
        <end position="165"/>
    </location>
</feature>
<keyword evidence="4 8" id="KW-0732">Signal</keyword>
<reference evidence="10 11" key="1">
    <citation type="journal article" date="2018" name="Syst. Appl. Microbiol.">
        <title>Ereboglobus luteus gen. nov. sp. nov. from cockroach guts, and new insights into the oxygen relationship of the genera Opitutus and Didymococcus (Verrucomicrobia: Opitutaceae).</title>
        <authorList>
            <person name="Tegtmeier D."/>
            <person name="Belitz A."/>
            <person name="Radek R."/>
            <person name="Heimerl T."/>
            <person name="Brune A."/>
        </authorList>
    </citation>
    <scope>NUCLEOTIDE SEQUENCE [LARGE SCALE GENOMIC DNA]</scope>
    <source>
        <strain evidence="10 11">Ho45</strain>
    </source>
</reference>
<protein>
    <recommendedName>
        <fullName evidence="9">Sulfatase N-terminal domain-containing protein</fullName>
    </recommendedName>
</protein>
<dbReference type="Pfam" id="PF00884">
    <property type="entry name" value="Sulfatase"/>
    <property type="match status" value="1"/>
</dbReference>
<keyword evidence="6" id="KW-0106">Calcium</keyword>
<dbReference type="KEGG" id="elut:CKA38_02945"/>
<dbReference type="InterPro" id="IPR000917">
    <property type="entry name" value="Sulfatase_N"/>
</dbReference>
<proteinExistence type="inferred from homology"/>
<comment type="cofactor">
    <cofactor evidence="1">
        <name>Ca(2+)</name>
        <dbReference type="ChEBI" id="CHEBI:29108"/>
    </cofactor>
</comment>
<feature type="signal peptide" evidence="8">
    <location>
        <begin position="1"/>
        <end position="19"/>
    </location>
</feature>
<evidence type="ECO:0000259" key="9">
    <source>
        <dbReference type="Pfam" id="PF00884"/>
    </source>
</evidence>
<comment type="similarity">
    <text evidence="2">Belongs to the sulfatase family.</text>
</comment>
<dbReference type="InterPro" id="IPR024607">
    <property type="entry name" value="Sulfatase_CS"/>
</dbReference>
<evidence type="ECO:0000256" key="3">
    <source>
        <dbReference type="ARBA" id="ARBA00022723"/>
    </source>
</evidence>
<dbReference type="Proteomes" id="UP000244896">
    <property type="component" value="Chromosome"/>
</dbReference>
<dbReference type="PANTHER" id="PTHR45953">
    <property type="entry name" value="IDURONATE 2-SULFATASE"/>
    <property type="match status" value="1"/>
</dbReference>
<feature type="chain" id="PRO_5015955132" description="Sulfatase N-terminal domain-containing protein" evidence="8">
    <location>
        <begin position="20"/>
        <end position="487"/>
    </location>
</feature>
<feature type="domain" description="Sulfatase N-terminal" evidence="9">
    <location>
        <begin position="34"/>
        <end position="377"/>
    </location>
</feature>
<dbReference type="SUPFAM" id="SSF53649">
    <property type="entry name" value="Alkaline phosphatase-like"/>
    <property type="match status" value="1"/>
</dbReference>
<evidence type="ECO:0000313" key="10">
    <source>
        <dbReference type="EMBL" id="AWI08355.1"/>
    </source>
</evidence>
<evidence type="ECO:0000256" key="2">
    <source>
        <dbReference type="ARBA" id="ARBA00008779"/>
    </source>
</evidence>
<evidence type="ECO:0000256" key="6">
    <source>
        <dbReference type="ARBA" id="ARBA00022837"/>
    </source>
</evidence>
<dbReference type="CDD" id="cd16030">
    <property type="entry name" value="iduronate-2-sulfatase"/>
    <property type="match status" value="1"/>
</dbReference>
<evidence type="ECO:0000256" key="7">
    <source>
        <dbReference type="SAM" id="MobiDB-lite"/>
    </source>
</evidence>
<evidence type="ECO:0000256" key="5">
    <source>
        <dbReference type="ARBA" id="ARBA00022801"/>
    </source>
</evidence>
<name>A0A2U8E0P6_9BACT</name>
<dbReference type="EMBL" id="CP023004">
    <property type="protein sequence ID" value="AWI08355.1"/>
    <property type="molecule type" value="Genomic_DNA"/>
</dbReference>
<dbReference type="OrthoDB" id="9803751at2"/>
<dbReference type="PROSITE" id="PS00149">
    <property type="entry name" value="SULFATASE_2"/>
    <property type="match status" value="1"/>
</dbReference>